<keyword evidence="3" id="KW-1185">Reference proteome</keyword>
<comment type="subcellular location">
    <subcellularLocation>
        <location evidence="1">Cell membrane</location>
        <topology evidence="1">Multi-pass membrane protein</topology>
    </subcellularLocation>
</comment>
<evidence type="ECO:0000313" key="3">
    <source>
        <dbReference type="Proteomes" id="UP000680132"/>
    </source>
</evidence>
<comment type="caution">
    <text evidence="1">Lacks conserved residue(s) required for the propagation of feature annotation.</text>
</comment>
<dbReference type="EMBL" id="JAGFOA010000003">
    <property type="protein sequence ID" value="MBO3663566.1"/>
    <property type="molecule type" value="Genomic_DNA"/>
</dbReference>
<evidence type="ECO:0000256" key="1">
    <source>
        <dbReference type="RuleBase" id="RU363076"/>
    </source>
</evidence>
<dbReference type="PROSITE" id="PS50895">
    <property type="entry name" value="SURF1"/>
    <property type="match status" value="1"/>
</dbReference>
<proteinExistence type="inferred from homology"/>
<name>A0A939QS09_9MICO</name>
<dbReference type="AlphaFoldDB" id="A0A939QS09"/>
<keyword evidence="1" id="KW-1133">Transmembrane helix</keyword>
<evidence type="ECO:0000313" key="2">
    <source>
        <dbReference type="EMBL" id="MBO3663566.1"/>
    </source>
</evidence>
<reference evidence="2" key="1">
    <citation type="submission" date="2021-03" db="EMBL/GenBank/DDBJ databases">
        <title>Microbacterium sp. nov., a novel actinobacterium isolated from cow dung.</title>
        <authorList>
            <person name="Zhang L."/>
        </authorList>
    </citation>
    <scope>NUCLEOTIDE SEQUENCE</scope>
    <source>
        <strain evidence="2">NEAU-LLB</strain>
    </source>
</reference>
<keyword evidence="1" id="KW-0812">Transmembrane</keyword>
<keyword evidence="1" id="KW-1003">Cell membrane</keyword>
<keyword evidence="1" id="KW-0472">Membrane</keyword>
<comment type="caution">
    <text evidence="2">The sequence shown here is derived from an EMBL/GenBank/DDBJ whole genome shotgun (WGS) entry which is preliminary data.</text>
</comment>
<sequence>MLRPRWIAMLLFALLVAGVFAWLGQWQLSTAIDTDPVPAGATEEIRPIADVVAPGEYLEEPLVGQKVEVDGAWVPDDFIVVSSRFNDDVQGYWVTGQLRTADPEAALAVAIGWTASRADADAAARTLNDAATGERVTLTGRIISDEGPRVPDAGEDPLEQSRMSPAALLSRWHLPEGGIDVFRPYLTSTDPTGALADAGLEPISSPAPELGSPINWLNIFYAVEWAVFAGFAFYLWYRLARDAWEREVEEFEGVDPDEE</sequence>
<comment type="similarity">
    <text evidence="1">Belongs to the SURF1 family.</text>
</comment>
<dbReference type="InterPro" id="IPR002994">
    <property type="entry name" value="Surf1/Shy1"/>
</dbReference>
<organism evidence="2 3">
    <name type="scientific">Microbacterium stercoris</name>
    <dbReference type="NCBI Taxonomy" id="2820289"/>
    <lineage>
        <taxon>Bacteria</taxon>
        <taxon>Bacillati</taxon>
        <taxon>Actinomycetota</taxon>
        <taxon>Actinomycetes</taxon>
        <taxon>Micrococcales</taxon>
        <taxon>Microbacteriaceae</taxon>
        <taxon>Microbacterium</taxon>
    </lineage>
</organism>
<dbReference type="Proteomes" id="UP000680132">
    <property type="component" value="Unassembled WGS sequence"/>
</dbReference>
<feature type="transmembrane region" description="Helical" evidence="1">
    <location>
        <begin position="216"/>
        <end position="237"/>
    </location>
</feature>
<gene>
    <name evidence="2" type="ORF">J5V96_08565</name>
</gene>
<dbReference type="Pfam" id="PF02104">
    <property type="entry name" value="SURF1"/>
    <property type="match status" value="1"/>
</dbReference>
<protein>
    <recommendedName>
        <fullName evidence="1">SURF1-like protein</fullName>
    </recommendedName>
</protein>
<accession>A0A939QS09</accession>
<dbReference type="GO" id="GO:0005886">
    <property type="term" value="C:plasma membrane"/>
    <property type="evidence" value="ECO:0007669"/>
    <property type="project" value="UniProtKB-SubCell"/>
</dbReference>